<dbReference type="Pfam" id="PF00005">
    <property type="entry name" value="ABC_tran"/>
    <property type="match status" value="1"/>
</dbReference>
<evidence type="ECO:0000256" key="1">
    <source>
        <dbReference type="ARBA" id="ARBA00004202"/>
    </source>
</evidence>
<evidence type="ECO:0000256" key="3">
    <source>
        <dbReference type="ARBA" id="ARBA00022475"/>
    </source>
</evidence>
<dbReference type="InterPro" id="IPR003593">
    <property type="entry name" value="AAA+_ATPase"/>
</dbReference>
<dbReference type="PANTHER" id="PTHR43553:SF27">
    <property type="entry name" value="ENERGY-COUPLING FACTOR TRANSPORTER ATP-BINDING PROTEIN ECFA2"/>
    <property type="match status" value="1"/>
</dbReference>
<evidence type="ECO:0000256" key="7">
    <source>
        <dbReference type="ARBA" id="ARBA00023136"/>
    </source>
</evidence>
<organism evidence="10 11">
    <name type="scientific">Paucilactobacillus nenjiangensis</name>
    <dbReference type="NCBI Taxonomy" id="1296540"/>
    <lineage>
        <taxon>Bacteria</taxon>
        <taxon>Bacillati</taxon>
        <taxon>Bacillota</taxon>
        <taxon>Bacilli</taxon>
        <taxon>Lactobacillales</taxon>
        <taxon>Lactobacillaceae</taxon>
        <taxon>Paucilactobacillus</taxon>
    </lineage>
</organism>
<sequence length="287" mass="31343">MGQIELNNVDYKYQPDTPFEATALQAINFTVETGSYTALIGHTGSGKSTLIQLIDGLIKPTSGEVTVVDHHLTATSNSKDLDQLRKNVGIVFQFPESQLFEETVLKDIAFGPKNFGKTDAEATAIAKKSMALVGLTADFAEKSPFDLSGGQMRRVAIAGVLALEPEILILDEPTAGLDASGQAQIMNLFKQLNVEQGITIILVTHNMEDVAKYANQVYVLNHGAIVKSGTPREIFANQQWLMENYLTVPVTTRVAQKLIDKGYSFDEFPLTVAELSQKLIPKLKGEQ</sequence>
<dbReference type="InterPro" id="IPR003439">
    <property type="entry name" value="ABC_transporter-like_ATP-bd"/>
</dbReference>
<proteinExistence type="inferred from homology"/>
<dbReference type="PROSITE" id="PS00211">
    <property type="entry name" value="ABC_TRANSPORTER_1"/>
    <property type="match status" value="1"/>
</dbReference>
<keyword evidence="4 8" id="KW-0547">Nucleotide-binding</keyword>
<evidence type="ECO:0000313" key="10">
    <source>
        <dbReference type="EMBL" id="QER67065.1"/>
    </source>
</evidence>
<dbReference type="InterPro" id="IPR030946">
    <property type="entry name" value="EcfA2"/>
</dbReference>
<dbReference type="PROSITE" id="PS50893">
    <property type="entry name" value="ABC_TRANSPORTER_2"/>
    <property type="match status" value="1"/>
</dbReference>
<dbReference type="CDD" id="cd03225">
    <property type="entry name" value="ABC_cobalt_CbiO_domain1"/>
    <property type="match status" value="1"/>
</dbReference>
<accession>A0A5P1X0Z3</accession>
<dbReference type="InterPro" id="IPR027417">
    <property type="entry name" value="P-loop_NTPase"/>
</dbReference>
<evidence type="ECO:0000256" key="5">
    <source>
        <dbReference type="ARBA" id="ARBA00022840"/>
    </source>
</evidence>
<dbReference type="GO" id="GO:0042626">
    <property type="term" value="F:ATPase-coupled transmembrane transporter activity"/>
    <property type="evidence" value="ECO:0007669"/>
    <property type="project" value="TreeGrafter"/>
</dbReference>
<keyword evidence="7 8" id="KW-0472">Membrane</keyword>
<keyword evidence="5 8" id="KW-0067">ATP-binding</keyword>
<dbReference type="GO" id="GO:0005524">
    <property type="term" value="F:ATP binding"/>
    <property type="evidence" value="ECO:0007669"/>
    <property type="project" value="UniProtKB-UniRule"/>
</dbReference>
<keyword evidence="3 8" id="KW-1003">Cell membrane</keyword>
<evidence type="ECO:0000256" key="4">
    <source>
        <dbReference type="ARBA" id="ARBA00022741"/>
    </source>
</evidence>
<comment type="subcellular location">
    <subcellularLocation>
        <location evidence="1 8">Cell membrane</location>
        <topology evidence="1 8">Peripheral membrane protein</topology>
    </subcellularLocation>
</comment>
<dbReference type="RefSeq" id="WP_150203748.1">
    <property type="nucleotide sequence ID" value="NZ_CP043939.1"/>
</dbReference>
<dbReference type="FunFam" id="3.40.50.300:FF:000224">
    <property type="entry name" value="Energy-coupling factor transporter ATP-binding protein EcfA"/>
    <property type="match status" value="1"/>
</dbReference>
<dbReference type="NCBIfam" id="TIGR04521">
    <property type="entry name" value="ECF_ATPase_2"/>
    <property type="match status" value="1"/>
</dbReference>
<dbReference type="EMBL" id="CP043939">
    <property type="protein sequence ID" value="QER67065.1"/>
    <property type="molecule type" value="Genomic_DNA"/>
</dbReference>
<dbReference type="EC" id="7.-.-.-" evidence="8"/>
<dbReference type="PANTHER" id="PTHR43553">
    <property type="entry name" value="HEAVY METAL TRANSPORTER"/>
    <property type="match status" value="1"/>
</dbReference>
<evidence type="ECO:0000313" key="11">
    <source>
        <dbReference type="Proteomes" id="UP000325295"/>
    </source>
</evidence>
<evidence type="ECO:0000256" key="2">
    <source>
        <dbReference type="ARBA" id="ARBA00022448"/>
    </source>
</evidence>
<reference evidence="10 11" key="1">
    <citation type="submission" date="2019-09" db="EMBL/GenBank/DDBJ databases">
        <title>Complete Genome Sequence of Lactobacillus nenjiangensis SH-Y15, isolated from sauerkraut.</title>
        <authorList>
            <person name="Yang H."/>
        </authorList>
    </citation>
    <scope>NUCLEOTIDE SEQUENCE [LARGE SCALE GENOMIC DNA]</scope>
    <source>
        <strain evidence="10 11">SH-Y15</strain>
    </source>
</reference>
<dbReference type="KEGG" id="lnn:F0161_03700"/>
<evidence type="ECO:0000256" key="6">
    <source>
        <dbReference type="ARBA" id="ARBA00022967"/>
    </source>
</evidence>
<comment type="subunit">
    <text evidence="8">Forms a stable energy-coupling factor (ECF) transporter complex composed of 2 membrane-embedded substrate-binding proteins (S component), 2 ATP-binding proteins (A component) and 2 transmembrane proteins (T component).</text>
</comment>
<evidence type="ECO:0000256" key="8">
    <source>
        <dbReference type="RuleBase" id="RU365104"/>
    </source>
</evidence>
<protein>
    <recommendedName>
        <fullName evidence="8">Energy-coupling factor transporter ATP-binding protein EcfA2</fullName>
        <ecNumber evidence="8">7.-.-.-</ecNumber>
    </recommendedName>
</protein>
<dbReference type="InterPro" id="IPR017871">
    <property type="entry name" value="ABC_transporter-like_CS"/>
</dbReference>
<comment type="similarity">
    <text evidence="8">Belongs to the ABC transporter superfamily. Energy-coupling factor EcfA family.</text>
</comment>
<dbReference type="AlphaFoldDB" id="A0A5P1X0Z3"/>
<feature type="domain" description="ABC transporter" evidence="9">
    <location>
        <begin position="4"/>
        <end position="247"/>
    </location>
</feature>
<dbReference type="SMART" id="SM00382">
    <property type="entry name" value="AAA"/>
    <property type="match status" value="1"/>
</dbReference>
<dbReference type="GO" id="GO:0043190">
    <property type="term" value="C:ATP-binding cassette (ABC) transporter complex"/>
    <property type="evidence" value="ECO:0007669"/>
    <property type="project" value="TreeGrafter"/>
</dbReference>
<dbReference type="GO" id="GO:0016887">
    <property type="term" value="F:ATP hydrolysis activity"/>
    <property type="evidence" value="ECO:0007669"/>
    <property type="project" value="InterPro"/>
</dbReference>
<comment type="function">
    <text evidence="8">ATP-binding (A) component of a common energy-coupling factor (ECF) ABC-transporter complex.</text>
</comment>
<dbReference type="SUPFAM" id="SSF52540">
    <property type="entry name" value="P-loop containing nucleoside triphosphate hydrolases"/>
    <property type="match status" value="1"/>
</dbReference>
<dbReference type="InterPro" id="IPR015856">
    <property type="entry name" value="ABC_transpr_CbiO/EcfA_su"/>
</dbReference>
<keyword evidence="2 8" id="KW-0813">Transport</keyword>
<gene>
    <name evidence="10" type="ORF">F0161_03700</name>
</gene>
<keyword evidence="11" id="KW-1185">Reference proteome</keyword>
<keyword evidence="6" id="KW-1278">Translocase</keyword>
<dbReference type="InterPro" id="IPR050095">
    <property type="entry name" value="ECF_ABC_transporter_ATP-bd"/>
</dbReference>
<dbReference type="Proteomes" id="UP000325295">
    <property type="component" value="Chromosome"/>
</dbReference>
<evidence type="ECO:0000259" key="9">
    <source>
        <dbReference type="PROSITE" id="PS50893"/>
    </source>
</evidence>
<dbReference type="Gene3D" id="3.40.50.300">
    <property type="entry name" value="P-loop containing nucleotide triphosphate hydrolases"/>
    <property type="match status" value="1"/>
</dbReference>
<dbReference type="OrthoDB" id="9784332at2"/>
<name>A0A5P1X0Z3_9LACO</name>